<name>A0AAD9QHW8_ACRCE</name>
<dbReference type="GO" id="GO:0070876">
    <property type="term" value="C:SOSS complex"/>
    <property type="evidence" value="ECO:0007669"/>
    <property type="project" value="TreeGrafter"/>
</dbReference>
<keyword evidence="1" id="KW-0238">DNA-binding</keyword>
<dbReference type="InterPro" id="IPR012340">
    <property type="entry name" value="NA-bd_OB-fold"/>
</dbReference>
<feature type="region of interest" description="Disordered" evidence="2">
    <location>
        <begin position="153"/>
        <end position="287"/>
    </location>
</feature>
<dbReference type="EMBL" id="JARQWQ010000032">
    <property type="protein sequence ID" value="KAK2561577.1"/>
    <property type="molecule type" value="Genomic_DNA"/>
</dbReference>
<evidence type="ECO:0000313" key="4">
    <source>
        <dbReference type="Proteomes" id="UP001249851"/>
    </source>
</evidence>
<reference evidence="3" key="2">
    <citation type="journal article" date="2023" name="Science">
        <title>Genomic signatures of disease resistance in endangered staghorn corals.</title>
        <authorList>
            <person name="Vollmer S.V."/>
            <person name="Selwyn J.D."/>
            <person name="Despard B.A."/>
            <person name="Roesel C.L."/>
        </authorList>
    </citation>
    <scope>NUCLEOTIDE SEQUENCE</scope>
    <source>
        <strain evidence="3">K2</strain>
    </source>
</reference>
<feature type="compositionally biased region" description="Polar residues" evidence="2">
    <location>
        <begin position="270"/>
        <end position="280"/>
    </location>
</feature>
<gene>
    <name evidence="3" type="ORF">P5673_015561</name>
</gene>
<feature type="compositionally biased region" description="Polar residues" evidence="2">
    <location>
        <begin position="180"/>
        <end position="200"/>
    </location>
</feature>
<evidence type="ECO:0000256" key="1">
    <source>
        <dbReference type="ARBA" id="ARBA00023125"/>
    </source>
</evidence>
<keyword evidence="4" id="KW-1185">Reference proteome</keyword>
<dbReference type="InterPro" id="IPR051231">
    <property type="entry name" value="SOSS-B"/>
</dbReference>
<evidence type="ECO:0000256" key="2">
    <source>
        <dbReference type="SAM" id="MobiDB-lite"/>
    </source>
</evidence>
<accession>A0AAD9QHW8</accession>
<dbReference type="GO" id="GO:0044818">
    <property type="term" value="P:mitotic G2/M transition checkpoint"/>
    <property type="evidence" value="ECO:0007669"/>
    <property type="project" value="TreeGrafter"/>
</dbReference>
<dbReference type="GO" id="GO:0003677">
    <property type="term" value="F:DNA binding"/>
    <property type="evidence" value="ECO:0007669"/>
    <property type="project" value="UniProtKB-KW"/>
</dbReference>
<dbReference type="Gene3D" id="2.40.50.140">
    <property type="entry name" value="Nucleic acid-binding proteins"/>
    <property type="match status" value="1"/>
</dbReference>
<dbReference type="PANTHER" id="PTHR13356:SF0">
    <property type="entry name" value="SOSS COMPLEX SUBUNIT B HOMOLOG"/>
    <property type="match status" value="1"/>
</dbReference>
<dbReference type="GO" id="GO:0005694">
    <property type="term" value="C:chromosome"/>
    <property type="evidence" value="ECO:0007669"/>
    <property type="project" value="UniProtKB-ARBA"/>
</dbReference>
<reference evidence="3" key="1">
    <citation type="journal article" date="2023" name="G3 (Bethesda)">
        <title>Whole genome assembly and annotation of the endangered Caribbean coral Acropora cervicornis.</title>
        <authorList>
            <person name="Selwyn J.D."/>
            <person name="Vollmer S.V."/>
        </authorList>
    </citation>
    <scope>NUCLEOTIDE SEQUENCE</scope>
    <source>
        <strain evidence="3">K2</strain>
    </source>
</reference>
<feature type="compositionally biased region" description="Low complexity" evidence="2">
    <location>
        <begin position="162"/>
        <end position="179"/>
    </location>
</feature>
<dbReference type="SUPFAM" id="SSF50249">
    <property type="entry name" value="Nucleic acid-binding proteins"/>
    <property type="match status" value="1"/>
</dbReference>
<sequence length="287" mass="31599">MADDTRHFTDIKDIRPGIKNLNCLFIVLEVGKLPLAFDSFPGWSEHRIQAKNRKFLIGKPTKTKDSHVVRACRVADKTGSIMVSVWDEVGELLQPGDIIKFVRGYSSLWKGSLTLYTGRAGHLEKVGDFCMVFCELPNMSDPNAEFLQQYKQSLQQGEQGRNSPNALNLSSVSSSSVLPRNQNHNLEHSTSIAPSNNLHGHNSAPHRFHPYNRQDAPAPASNVPAKVDASRDPRLKLRSNNGVSNSNGNGGGFLVAGSHGSNGHQNSNSDISVRNVINTSRDPRTRR</sequence>
<dbReference type="GO" id="GO:0000724">
    <property type="term" value="P:double-strand break repair via homologous recombination"/>
    <property type="evidence" value="ECO:0007669"/>
    <property type="project" value="TreeGrafter"/>
</dbReference>
<dbReference type="Proteomes" id="UP001249851">
    <property type="component" value="Unassembled WGS sequence"/>
</dbReference>
<organism evidence="3 4">
    <name type="scientific">Acropora cervicornis</name>
    <name type="common">Staghorn coral</name>
    <dbReference type="NCBI Taxonomy" id="6130"/>
    <lineage>
        <taxon>Eukaryota</taxon>
        <taxon>Metazoa</taxon>
        <taxon>Cnidaria</taxon>
        <taxon>Anthozoa</taxon>
        <taxon>Hexacorallia</taxon>
        <taxon>Scleractinia</taxon>
        <taxon>Astrocoeniina</taxon>
        <taxon>Acroporidae</taxon>
        <taxon>Acropora</taxon>
    </lineage>
</organism>
<comment type="caution">
    <text evidence="3">The sequence shown here is derived from an EMBL/GenBank/DDBJ whole genome shotgun (WGS) entry which is preliminary data.</text>
</comment>
<proteinExistence type="predicted"/>
<dbReference type="CDD" id="cd04491">
    <property type="entry name" value="SoSSB_OBF"/>
    <property type="match status" value="1"/>
</dbReference>
<dbReference type="FunFam" id="2.40.50.140:FF:000072">
    <property type="entry name" value="SOSS complex subunit B2"/>
    <property type="match status" value="1"/>
</dbReference>
<dbReference type="GO" id="GO:0010212">
    <property type="term" value="P:response to ionizing radiation"/>
    <property type="evidence" value="ECO:0007669"/>
    <property type="project" value="TreeGrafter"/>
</dbReference>
<feature type="compositionally biased region" description="Low complexity" evidence="2">
    <location>
        <begin position="257"/>
        <end position="269"/>
    </location>
</feature>
<protein>
    <submittedName>
        <fullName evidence="3">SOSS complex subunit B2</fullName>
    </submittedName>
</protein>
<dbReference type="PANTHER" id="PTHR13356">
    <property type="entry name" value="OB FOLD NUCLEIC ACID BINDING PROTEIN-RELATED"/>
    <property type="match status" value="1"/>
</dbReference>
<evidence type="ECO:0000313" key="3">
    <source>
        <dbReference type="EMBL" id="KAK2561577.1"/>
    </source>
</evidence>
<dbReference type="AlphaFoldDB" id="A0AAD9QHW8"/>